<dbReference type="Gene3D" id="1.25.40.10">
    <property type="entry name" value="Tetratricopeptide repeat domain"/>
    <property type="match status" value="1"/>
</dbReference>
<name>A0AAN4W3T3_9BACT</name>
<feature type="chain" id="PRO_5042907484" description="DUF2911 domain-containing protein" evidence="1">
    <location>
        <begin position="20"/>
        <end position="283"/>
    </location>
</feature>
<evidence type="ECO:0000313" key="3">
    <source>
        <dbReference type="Proteomes" id="UP001310022"/>
    </source>
</evidence>
<accession>A0AAN4W3T3</accession>
<reference evidence="2 3" key="1">
    <citation type="submission" date="2021-12" db="EMBL/GenBank/DDBJ databases">
        <title>Genome sequencing of bacteria with rrn-lacking chromosome and rrn-plasmid.</title>
        <authorList>
            <person name="Anda M."/>
            <person name="Iwasaki W."/>
        </authorList>
    </citation>
    <scope>NUCLEOTIDE SEQUENCE [LARGE SCALE GENOMIC DNA]</scope>
    <source>
        <strain evidence="2 3">NBRC 15940</strain>
    </source>
</reference>
<dbReference type="InterPro" id="IPR021314">
    <property type="entry name" value="DUF2911"/>
</dbReference>
<dbReference type="SUPFAM" id="SSF48452">
    <property type="entry name" value="TPR-like"/>
    <property type="match status" value="1"/>
</dbReference>
<dbReference type="Pfam" id="PF11138">
    <property type="entry name" value="DUF2911"/>
    <property type="match status" value="1"/>
</dbReference>
<feature type="signal peptide" evidence="1">
    <location>
        <begin position="1"/>
        <end position="19"/>
    </location>
</feature>
<gene>
    <name evidence="2" type="ORF">PEDI_43340</name>
</gene>
<organism evidence="2 3">
    <name type="scientific">Persicobacter diffluens</name>
    <dbReference type="NCBI Taxonomy" id="981"/>
    <lineage>
        <taxon>Bacteria</taxon>
        <taxon>Pseudomonadati</taxon>
        <taxon>Bacteroidota</taxon>
        <taxon>Cytophagia</taxon>
        <taxon>Cytophagales</taxon>
        <taxon>Persicobacteraceae</taxon>
        <taxon>Persicobacter</taxon>
    </lineage>
</organism>
<dbReference type="InterPro" id="IPR011990">
    <property type="entry name" value="TPR-like_helical_dom_sf"/>
</dbReference>
<proteinExistence type="predicted"/>
<protein>
    <recommendedName>
        <fullName evidence="4">DUF2911 domain-containing protein</fullName>
    </recommendedName>
</protein>
<keyword evidence="1" id="KW-0732">Signal</keyword>
<evidence type="ECO:0000256" key="1">
    <source>
        <dbReference type="SAM" id="SignalP"/>
    </source>
</evidence>
<evidence type="ECO:0008006" key="4">
    <source>
        <dbReference type="Google" id="ProtNLM"/>
    </source>
</evidence>
<sequence length="283" mass="31776">MKKLLFFFSLVLLSLNAQAQAQIQTPQPSPAAELHQTVGLTKVVVKYSRPSAKDRAIFGELVPYNELWRLGANASTKISFDKDVEINGNAVPKGEYALYAIPQKDKWTLVVHKNLKHWGTGYGKEKYKQEEDLFRVDIPVKSAQPHTESFTIEFANFQNDGADLTFAWAETVATASIKVKTEEQVEASIAKAFDPKSKANDYFNASRFYYESDKDLNQAASWMAEAVTLRPEAYWYHALNAKILAKLGKNAEAKKAAEKSIELAEKAGNQDYVRMNTELINSL</sequence>
<dbReference type="Proteomes" id="UP001310022">
    <property type="component" value="Unassembled WGS sequence"/>
</dbReference>
<evidence type="ECO:0000313" key="2">
    <source>
        <dbReference type="EMBL" id="GJM63782.1"/>
    </source>
</evidence>
<dbReference type="AlphaFoldDB" id="A0AAN4W3T3"/>
<comment type="caution">
    <text evidence="2">The sequence shown here is derived from an EMBL/GenBank/DDBJ whole genome shotgun (WGS) entry which is preliminary data.</text>
</comment>
<keyword evidence="3" id="KW-1185">Reference proteome</keyword>
<dbReference type="EMBL" id="BQKE01000003">
    <property type="protein sequence ID" value="GJM63782.1"/>
    <property type="molecule type" value="Genomic_DNA"/>
</dbReference>
<dbReference type="RefSeq" id="WP_338238898.1">
    <property type="nucleotide sequence ID" value="NZ_BQKE01000003.1"/>
</dbReference>